<evidence type="ECO:0000313" key="2">
    <source>
        <dbReference type="Proteomes" id="UP000634136"/>
    </source>
</evidence>
<gene>
    <name evidence="1" type="ORF">G2W53_035308</name>
</gene>
<protein>
    <submittedName>
        <fullName evidence="1">Putative ribonuclease H protein</fullName>
    </submittedName>
</protein>
<dbReference type="Proteomes" id="UP000634136">
    <property type="component" value="Unassembled WGS sequence"/>
</dbReference>
<organism evidence="1 2">
    <name type="scientific">Senna tora</name>
    <dbReference type="NCBI Taxonomy" id="362788"/>
    <lineage>
        <taxon>Eukaryota</taxon>
        <taxon>Viridiplantae</taxon>
        <taxon>Streptophyta</taxon>
        <taxon>Embryophyta</taxon>
        <taxon>Tracheophyta</taxon>
        <taxon>Spermatophyta</taxon>
        <taxon>Magnoliopsida</taxon>
        <taxon>eudicotyledons</taxon>
        <taxon>Gunneridae</taxon>
        <taxon>Pentapetalae</taxon>
        <taxon>rosids</taxon>
        <taxon>fabids</taxon>
        <taxon>Fabales</taxon>
        <taxon>Fabaceae</taxon>
        <taxon>Caesalpinioideae</taxon>
        <taxon>Cassia clade</taxon>
        <taxon>Senna</taxon>
    </lineage>
</organism>
<proteinExistence type="predicted"/>
<accession>A0A834W3X7</accession>
<dbReference type="AlphaFoldDB" id="A0A834W3X7"/>
<comment type="caution">
    <text evidence="1">The sequence shown here is derived from an EMBL/GenBank/DDBJ whole genome shotgun (WGS) entry which is preliminary data.</text>
</comment>
<sequence>MPQSSALRTLADPKLAMNPNLQLPVRSLIVPPQLASFANLHWAPSVPRDPFFCWQLVQVGLALLHEAIRLLVGTSEPKSTFGGLISKIFCFMSSRRELDSSVNFHCPESSTISMSVLPMLDKSSLFTTELRIGQMLVMSFQRCESVVLLIISFLIENANGGETGAEGDRNAVPSALSPSISSIVLAIIDLPGFFAPSPSAS</sequence>
<reference evidence="1" key="1">
    <citation type="submission" date="2020-09" db="EMBL/GenBank/DDBJ databases">
        <title>Genome-Enabled Discovery of Anthraquinone Biosynthesis in Senna tora.</title>
        <authorList>
            <person name="Kang S.-H."/>
            <person name="Pandey R.P."/>
            <person name="Lee C.-M."/>
            <person name="Sim J.-S."/>
            <person name="Jeong J.-T."/>
            <person name="Choi B.-S."/>
            <person name="Jung M."/>
            <person name="Ginzburg D."/>
            <person name="Zhao K."/>
            <person name="Won S.Y."/>
            <person name="Oh T.-J."/>
            <person name="Yu Y."/>
            <person name="Kim N.-H."/>
            <person name="Lee O.R."/>
            <person name="Lee T.-H."/>
            <person name="Bashyal P."/>
            <person name="Kim T.-S."/>
            <person name="Lee W.-H."/>
            <person name="Kawkins C."/>
            <person name="Kim C.-K."/>
            <person name="Kim J.S."/>
            <person name="Ahn B.O."/>
            <person name="Rhee S.Y."/>
            <person name="Sohng J.K."/>
        </authorList>
    </citation>
    <scope>NUCLEOTIDE SEQUENCE</scope>
    <source>
        <tissue evidence="1">Leaf</tissue>
    </source>
</reference>
<name>A0A834W3X7_9FABA</name>
<evidence type="ECO:0000313" key="1">
    <source>
        <dbReference type="EMBL" id="KAF7808565.1"/>
    </source>
</evidence>
<dbReference type="EMBL" id="JAAIUW010000011">
    <property type="protein sequence ID" value="KAF7808565.1"/>
    <property type="molecule type" value="Genomic_DNA"/>
</dbReference>
<keyword evidence="2" id="KW-1185">Reference proteome</keyword>